<keyword evidence="2" id="KW-0540">Nuclease</keyword>
<dbReference type="PANTHER" id="PTHR47765">
    <property type="entry name" value="3'-5' EXONUCLEASE DOMAIN-CONTAINING PROTEIN"/>
    <property type="match status" value="1"/>
</dbReference>
<dbReference type="InterPro" id="IPR052408">
    <property type="entry name" value="Exonuclease_MUT-7-like"/>
</dbReference>
<dbReference type="InterPro" id="IPR036754">
    <property type="entry name" value="YbaK/aa-tRNA-synt-asso_dom_sf"/>
</dbReference>
<dbReference type="Gene3D" id="3.30.420.10">
    <property type="entry name" value="Ribonuclease H-like superfamily/Ribonuclease H"/>
    <property type="match status" value="1"/>
</dbReference>
<dbReference type="InterPro" id="IPR015003">
    <property type="entry name" value="DUF1853"/>
</dbReference>
<reference evidence="2 3" key="1">
    <citation type="submission" date="2016-02" db="EMBL/GenBank/DDBJ databases">
        <title>Genome analysis of coral dinoflagellate symbionts highlights evolutionary adaptations to a symbiotic lifestyle.</title>
        <authorList>
            <person name="Aranda M."/>
            <person name="Li Y."/>
            <person name="Liew Y.J."/>
            <person name="Baumgarten S."/>
            <person name="Simakov O."/>
            <person name="Wilson M."/>
            <person name="Piel J."/>
            <person name="Ashoor H."/>
            <person name="Bougouffa S."/>
            <person name="Bajic V.B."/>
            <person name="Ryu T."/>
            <person name="Ravasi T."/>
            <person name="Bayer T."/>
            <person name="Micklem G."/>
            <person name="Kim H."/>
            <person name="Bhak J."/>
            <person name="Lajeunesse T.C."/>
            <person name="Voolstra C.R."/>
        </authorList>
    </citation>
    <scope>NUCLEOTIDE SEQUENCE [LARGE SCALE GENOMIC DNA]</scope>
    <source>
        <strain evidence="2 3">CCMP2467</strain>
    </source>
</reference>
<keyword evidence="2" id="KW-0269">Exonuclease</keyword>
<protein>
    <submittedName>
        <fullName evidence="2">Exonuclease mut-7-like</fullName>
    </submittedName>
</protein>
<dbReference type="Gene3D" id="3.90.960.10">
    <property type="entry name" value="YbaK/aminoacyl-tRNA synthetase-associated domain"/>
    <property type="match status" value="1"/>
</dbReference>
<organism evidence="2 3">
    <name type="scientific">Symbiodinium microadriaticum</name>
    <name type="common">Dinoflagellate</name>
    <name type="synonym">Zooxanthella microadriatica</name>
    <dbReference type="NCBI Taxonomy" id="2951"/>
    <lineage>
        <taxon>Eukaryota</taxon>
        <taxon>Sar</taxon>
        <taxon>Alveolata</taxon>
        <taxon>Dinophyceae</taxon>
        <taxon>Suessiales</taxon>
        <taxon>Symbiodiniaceae</taxon>
        <taxon>Symbiodinium</taxon>
    </lineage>
</organism>
<feature type="region of interest" description="Disordered" evidence="1">
    <location>
        <begin position="342"/>
        <end position="363"/>
    </location>
</feature>
<dbReference type="SUPFAM" id="SSF55826">
    <property type="entry name" value="YbaK/ProRS associated domain"/>
    <property type="match status" value="1"/>
</dbReference>
<dbReference type="SUPFAM" id="SSF53098">
    <property type="entry name" value="Ribonuclease H-like"/>
    <property type="match status" value="1"/>
</dbReference>
<dbReference type="InterPro" id="IPR012337">
    <property type="entry name" value="RNaseH-like_sf"/>
</dbReference>
<dbReference type="PANTHER" id="PTHR47765:SF2">
    <property type="entry name" value="EXONUCLEASE MUT-7 HOMOLOG"/>
    <property type="match status" value="1"/>
</dbReference>
<accession>A0A1Q9CG72</accession>
<dbReference type="EMBL" id="LSRX01001239">
    <property type="protein sequence ID" value="OLP81919.1"/>
    <property type="molecule type" value="Genomic_DNA"/>
</dbReference>
<dbReference type="Pfam" id="PF04073">
    <property type="entry name" value="tRNA_edit"/>
    <property type="match status" value="1"/>
</dbReference>
<dbReference type="AlphaFoldDB" id="A0A1Q9CG72"/>
<dbReference type="GO" id="GO:0003676">
    <property type="term" value="F:nucleic acid binding"/>
    <property type="evidence" value="ECO:0007669"/>
    <property type="project" value="InterPro"/>
</dbReference>
<dbReference type="SMART" id="SM00474">
    <property type="entry name" value="35EXOc"/>
    <property type="match status" value="1"/>
</dbReference>
<dbReference type="Pfam" id="PF01612">
    <property type="entry name" value="DNA_pol_A_exo1"/>
    <property type="match status" value="1"/>
</dbReference>
<dbReference type="InterPro" id="IPR007214">
    <property type="entry name" value="YbaK/aa-tRNA-synth-assoc-dom"/>
</dbReference>
<dbReference type="GO" id="GO:0008408">
    <property type="term" value="F:3'-5' exonuclease activity"/>
    <property type="evidence" value="ECO:0007669"/>
    <property type="project" value="InterPro"/>
</dbReference>
<dbReference type="InterPro" id="IPR036397">
    <property type="entry name" value="RNaseH_sf"/>
</dbReference>
<dbReference type="OrthoDB" id="10261556at2759"/>
<evidence type="ECO:0000256" key="1">
    <source>
        <dbReference type="SAM" id="MobiDB-lite"/>
    </source>
</evidence>
<evidence type="ECO:0000313" key="3">
    <source>
        <dbReference type="Proteomes" id="UP000186817"/>
    </source>
</evidence>
<dbReference type="CDD" id="cd04332">
    <property type="entry name" value="YbaK_like"/>
    <property type="match status" value="1"/>
</dbReference>
<feature type="compositionally biased region" description="Polar residues" evidence="1">
    <location>
        <begin position="353"/>
        <end position="363"/>
    </location>
</feature>
<comment type="caution">
    <text evidence="2">The sequence shown here is derived from an EMBL/GenBank/DDBJ whole genome shotgun (WGS) entry which is preliminary data.</text>
</comment>
<gene>
    <name evidence="2" type="primary">EXD3</name>
    <name evidence="2" type="ORF">AK812_SmicGene37483</name>
</gene>
<proteinExistence type="predicted"/>
<keyword evidence="2" id="KW-0378">Hydrolase</keyword>
<dbReference type="OMA" id="WAMASPH"/>
<dbReference type="InterPro" id="IPR002562">
    <property type="entry name" value="3'-5'_exonuclease_dom"/>
</dbReference>
<keyword evidence="3" id="KW-1185">Reference proteome</keyword>
<dbReference type="GO" id="GO:0002161">
    <property type="term" value="F:aminoacyl-tRNA deacylase activity"/>
    <property type="evidence" value="ECO:0007669"/>
    <property type="project" value="InterPro"/>
</dbReference>
<evidence type="ECO:0000313" key="2">
    <source>
        <dbReference type="EMBL" id="OLP81919.1"/>
    </source>
</evidence>
<dbReference type="Proteomes" id="UP000186817">
    <property type="component" value="Unassembled WGS sequence"/>
</dbReference>
<sequence length="1034" mass="112907">MSPTCARGYNRKVVRDLAWLIRAPPVLSDEAGMELLRLPDSADQATADWLASLDKNPKPLLQNLEVQSGVKRLGFYAAALTQFWLEEGPGWNTQRTLSAVQLSSGTNSRQTAGQLKLVCLRPREALHVESSVKFFADASAAEPKLKSCASSYVGPFLHENLAWRLAEARRKITCTRSSSVQEYLQKEFGDVSVRSVYFLKGYIFKPLEEFWAVGRPLRDPPAEVNAACATGWYTTEISEAMKAVSPGARLAVLPKLFWLSPAVASGSPPVILGDELPGQQDPVPTDLPDKVRQDVEEHFRSVDTALLVCELLPVEGGLWVENSRGFILPSVWDPKTLMTGGPQGMRSSGEGQGQQVYSEPSKWSNQRRKYSERLADTARQLAPSLESAGVHATVPQRLSEELTHDHLKDYVLFAKERRRSADPSRFQRRLSLRTALESAEASEPGKVCKLVAAALGLLLKEAQRSDGHFILELLVKPSEQGLVPSACSVTFRADAASMEEMMKLGLSGGLCLRLAVKFAARFRFTPQRLSRDKVLSLFAEAIASSDRSRLAGLVEYLAASSSLELDETFPLEDIACKLTIPPADGTILDLVCQHVPSLCQKLSAMLTSTGQLKLARKIEVRRLRGYTEDGGNREPPSDTLVALPNLCLPPWVRVQLVADASGLDELEGRLDLGGVIGLDAEWKPWDESSPSRARSRRGQVANPVQLLQLAWADTAYVLDIPSLLAAAEEELAHLLQRLLRPKEGEAGHILVGFGLEGDIRRMADSYPWLMSRCYGGNFPFIEMQDLARSVARNSSLDYLCAVRLGLSLDKTLQCSNWELRPLPDPHIQYAALDAWVLLALLGHFLQQDRGMEKAELCELARVSVSSAATFSHSGLALGSGVCATAMALRELGVADESILFWGDGCFDDVQVCKTLACLAVDSSGQSHFCLAVFADGSASLSMPRLAEAMDCISARLVTGEELREHFRQPRGCVGPVGPAILEQPPACVVLDDGLSTTSKLSCGGGSPQWHLLATQQQILDLTHARVAAIRDLTS</sequence>
<dbReference type="Pfam" id="PF08907">
    <property type="entry name" value="DUF1853"/>
    <property type="match status" value="1"/>
</dbReference>
<name>A0A1Q9CG72_SYMMI</name>